<evidence type="ECO:0000256" key="2">
    <source>
        <dbReference type="SAM" id="Phobius"/>
    </source>
</evidence>
<name>A0ABR9JH40_9MICC</name>
<dbReference type="RefSeq" id="WP_192596135.1">
    <property type="nucleotide sequence ID" value="NZ_BAAALJ010000013.1"/>
</dbReference>
<keyword evidence="2" id="KW-0472">Membrane</keyword>
<reference evidence="3 4" key="1">
    <citation type="submission" date="2020-10" db="EMBL/GenBank/DDBJ databases">
        <title>Sequencing the genomes of 1000 actinobacteria strains.</title>
        <authorList>
            <person name="Klenk H.-P."/>
        </authorList>
    </citation>
    <scope>NUCLEOTIDE SEQUENCE [LARGE SCALE GENOMIC DNA]</scope>
    <source>
        <strain evidence="3 4">DSM 15666</strain>
    </source>
</reference>
<keyword evidence="4" id="KW-1185">Reference proteome</keyword>
<keyword evidence="2" id="KW-0812">Transmembrane</keyword>
<keyword evidence="2" id="KW-1133">Transmembrane helix</keyword>
<sequence>MVNSNIRAAMTTATTTAQRQRPQLPANRRRPLRSSALGGALRPVELFFPERLVAEFFPERLAELFFAGRVAVELRRAGVEAVVLVAAARPPDVVRDPLAAVPVRAAVVRDFPDEVRGSPDEVREVEGRRVAVFFFAAGEGGLAGLFRAWLFLGVLTA</sequence>
<feature type="compositionally biased region" description="Low complexity" evidence="1">
    <location>
        <begin position="8"/>
        <end position="17"/>
    </location>
</feature>
<evidence type="ECO:0000256" key="1">
    <source>
        <dbReference type="SAM" id="MobiDB-lite"/>
    </source>
</evidence>
<organism evidence="3 4">
    <name type="scientific">Nesterenkonia lutea</name>
    <dbReference type="NCBI Taxonomy" id="272919"/>
    <lineage>
        <taxon>Bacteria</taxon>
        <taxon>Bacillati</taxon>
        <taxon>Actinomycetota</taxon>
        <taxon>Actinomycetes</taxon>
        <taxon>Micrococcales</taxon>
        <taxon>Micrococcaceae</taxon>
        <taxon>Nesterenkonia</taxon>
    </lineage>
</organism>
<comment type="caution">
    <text evidence="3">The sequence shown here is derived from an EMBL/GenBank/DDBJ whole genome shotgun (WGS) entry which is preliminary data.</text>
</comment>
<evidence type="ECO:0000313" key="3">
    <source>
        <dbReference type="EMBL" id="MBE1525247.1"/>
    </source>
</evidence>
<dbReference type="Proteomes" id="UP000643525">
    <property type="component" value="Unassembled WGS sequence"/>
</dbReference>
<feature type="transmembrane region" description="Helical" evidence="2">
    <location>
        <begin position="130"/>
        <end position="152"/>
    </location>
</feature>
<accession>A0ABR9JH40</accession>
<dbReference type="EMBL" id="JADBED010000001">
    <property type="protein sequence ID" value="MBE1525247.1"/>
    <property type="molecule type" value="Genomic_DNA"/>
</dbReference>
<feature type="region of interest" description="Disordered" evidence="1">
    <location>
        <begin position="1"/>
        <end position="32"/>
    </location>
</feature>
<gene>
    <name evidence="3" type="ORF">H4W27_002365</name>
</gene>
<evidence type="ECO:0000313" key="4">
    <source>
        <dbReference type="Proteomes" id="UP000643525"/>
    </source>
</evidence>
<protein>
    <submittedName>
        <fullName evidence="3">Uncharacterized protein</fullName>
    </submittedName>
</protein>
<proteinExistence type="predicted"/>